<evidence type="ECO:0000256" key="5">
    <source>
        <dbReference type="ARBA" id="ARBA00040214"/>
    </source>
</evidence>
<proteinExistence type="inferred from homology"/>
<dbReference type="AlphaFoldDB" id="A0A1E4U1B5"/>
<dbReference type="SUPFAM" id="SSF69103">
    <property type="entry name" value="Arp2/3 complex 16 kDa subunit ARPC5"/>
    <property type="match status" value="1"/>
</dbReference>
<dbReference type="GO" id="GO:0003729">
    <property type="term" value="F:mRNA binding"/>
    <property type="evidence" value="ECO:0007669"/>
    <property type="project" value="EnsemblFungi"/>
</dbReference>
<dbReference type="InterPro" id="IPR006789">
    <property type="entry name" value="ARPC5"/>
</dbReference>
<keyword evidence="3" id="KW-0963">Cytoplasm</keyword>
<dbReference type="OrthoDB" id="195498at2759"/>
<name>A0A1E4U1B5_PACTA</name>
<evidence type="ECO:0000313" key="9">
    <source>
        <dbReference type="Proteomes" id="UP000094236"/>
    </source>
</evidence>
<keyword evidence="4 7" id="KW-0206">Cytoskeleton</keyword>
<dbReference type="GO" id="GO:0000001">
    <property type="term" value="P:mitochondrion inheritance"/>
    <property type="evidence" value="ECO:0007669"/>
    <property type="project" value="EnsemblFungi"/>
</dbReference>
<comment type="subcellular location">
    <subcellularLocation>
        <location evidence="1">Cytoplasm</location>
        <location evidence="1">Cytoskeleton</location>
    </subcellularLocation>
</comment>
<dbReference type="GO" id="GO:0005885">
    <property type="term" value="C:Arp2/3 protein complex"/>
    <property type="evidence" value="ECO:0007669"/>
    <property type="project" value="EnsemblFungi"/>
</dbReference>
<evidence type="ECO:0000256" key="4">
    <source>
        <dbReference type="ARBA" id="ARBA00023212"/>
    </source>
</evidence>
<keyword evidence="9" id="KW-1185">Reference proteome</keyword>
<evidence type="ECO:0000256" key="3">
    <source>
        <dbReference type="ARBA" id="ARBA00022490"/>
    </source>
</evidence>
<comment type="similarity">
    <text evidence="2 7">Belongs to the ARPC5 family.</text>
</comment>
<evidence type="ECO:0000256" key="1">
    <source>
        <dbReference type="ARBA" id="ARBA00004245"/>
    </source>
</evidence>
<sequence length="151" mass="17076">MEDWRRIDIDVYYPESRISEEELKPYAKPVSLEEIQIKAQQIRSLLSKGSFIDALAYAIDEPPFGGDAQTKELHLKSVVDILTAVKQSEISSIVKQLTIDQQDILVKYLYKAMGSKIGQQQGGIILSWFDKTVEITGNGPIVRYISDRNTV</sequence>
<dbReference type="GO" id="GO:0044396">
    <property type="term" value="P:actin cortical patch organization"/>
    <property type="evidence" value="ECO:0007669"/>
    <property type="project" value="EnsemblFungi"/>
</dbReference>
<protein>
    <recommendedName>
        <fullName evidence="5 7">Actin-related protein 2/3 complex subunit 5</fullName>
    </recommendedName>
</protein>
<evidence type="ECO:0000313" key="8">
    <source>
        <dbReference type="EMBL" id="ODV97796.1"/>
    </source>
</evidence>
<organism evidence="8 9">
    <name type="scientific">Pachysolen tannophilus NRRL Y-2460</name>
    <dbReference type="NCBI Taxonomy" id="669874"/>
    <lineage>
        <taxon>Eukaryota</taxon>
        <taxon>Fungi</taxon>
        <taxon>Dikarya</taxon>
        <taxon>Ascomycota</taxon>
        <taxon>Saccharomycotina</taxon>
        <taxon>Pichiomycetes</taxon>
        <taxon>Pachysolenaceae</taxon>
        <taxon>Pachysolen</taxon>
    </lineage>
</organism>
<dbReference type="Pfam" id="PF04699">
    <property type="entry name" value="P16-Arc"/>
    <property type="match status" value="1"/>
</dbReference>
<dbReference type="STRING" id="669874.A0A1E4U1B5"/>
<dbReference type="PIRSF" id="PIRSF039096">
    <property type="entry name" value="p16-ARC"/>
    <property type="match status" value="1"/>
</dbReference>
<dbReference type="GO" id="GO:0030674">
    <property type="term" value="F:protein-macromolecule adaptor activity"/>
    <property type="evidence" value="ECO:0007669"/>
    <property type="project" value="EnsemblFungi"/>
</dbReference>
<evidence type="ECO:0000256" key="6">
    <source>
        <dbReference type="ARBA" id="ARBA00060329"/>
    </source>
</evidence>
<accession>A0A1E4U1B5</accession>
<dbReference type="FunFam" id="1.25.40.190:FF:000003">
    <property type="entry name" value="Actin-related protein 2/3 complex subunit 5"/>
    <property type="match status" value="1"/>
</dbReference>
<dbReference type="GO" id="GO:0034314">
    <property type="term" value="P:Arp2/3 complex-mediated actin nucleation"/>
    <property type="evidence" value="ECO:0007669"/>
    <property type="project" value="InterPro"/>
</dbReference>
<comment type="function">
    <text evidence="7">Functions as component of the Arp2/3 complex which is involved in regulation of actin polymerization and together with an activating nucleation-promoting factor (NPF) mediates the formation of branched actin networks. Arp2/3 complex plays a critical role in the control of cell morphogenesis via the modulation of cell polarity development.</text>
</comment>
<dbReference type="EMBL" id="KV454011">
    <property type="protein sequence ID" value="ODV97796.1"/>
    <property type="molecule type" value="Genomic_DNA"/>
</dbReference>
<reference evidence="9" key="1">
    <citation type="submission" date="2016-05" db="EMBL/GenBank/DDBJ databases">
        <title>Comparative genomics of biotechnologically important yeasts.</title>
        <authorList>
            <consortium name="DOE Joint Genome Institute"/>
            <person name="Riley R."/>
            <person name="Haridas S."/>
            <person name="Wolfe K.H."/>
            <person name="Lopes M.R."/>
            <person name="Hittinger C.T."/>
            <person name="Goker M."/>
            <person name="Salamov A."/>
            <person name="Wisecaver J."/>
            <person name="Long T.M."/>
            <person name="Aerts A.L."/>
            <person name="Barry K."/>
            <person name="Choi C."/>
            <person name="Clum A."/>
            <person name="Coughlan A.Y."/>
            <person name="Deshpande S."/>
            <person name="Douglass A.P."/>
            <person name="Hanson S.J."/>
            <person name="Klenk H.-P."/>
            <person name="Labutti K."/>
            <person name="Lapidus A."/>
            <person name="Lindquist E."/>
            <person name="Lipzen A."/>
            <person name="Meier-Kolthoff J.P."/>
            <person name="Ohm R.A."/>
            <person name="Otillar R.P."/>
            <person name="Pangilinan J."/>
            <person name="Peng Y."/>
            <person name="Rokas A."/>
            <person name="Rosa C.A."/>
            <person name="Scheuner C."/>
            <person name="Sibirny A.A."/>
            <person name="Slot J.C."/>
            <person name="Stielow J.B."/>
            <person name="Sun H."/>
            <person name="Kurtzman C.P."/>
            <person name="Blackwell M."/>
            <person name="Grigoriev I.V."/>
            <person name="Jeffries T.W."/>
        </authorList>
    </citation>
    <scope>NUCLEOTIDE SEQUENCE [LARGE SCALE GENOMIC DNA]</scope>
    <source>
        <strain evidence="9">NRRL Y-2460</strain>
    </source>
</reference>
<evidence type="ECO:0000256" key="7">
    <source>
        <dbReference type="RuleBase" id="RU004301"/>
    </source>
</evidence>
<gene>
    <name evidence="8" type="ORF">PACTADRAFT_47649</name>
</gene>
<dbReference type="Proteomes" id="UP000094236">
    <property type="component" value="Unassembled WGS sequence"/>
</dbReference>
<evidence type="ECO:0000256" key="2">
    <source>
        <dbReference type="ARBA" id="ARBA00006084"/>
    </source>
</evidence>
<comment type="function">
    <text evidence="6">Functions as a component of the Arp2/3 complex which is involved in regulation of actin polymerization and together with an activating nucleation-promoting factor (NPF) mediates the formation of branched actin networks.</text>
</comment>
<dbReference type="GO" id="GO:0030833">
    <property type="term" value="P:regulation of actin filament polymerization"/>
    <property type="evidence" value="ECO:0007669"/>
    <property type="project" value="InterPro"/>
</dbReference>
<dbReference type="Gene3D" id="1.25.40.190">
    <property type="entry name" value="Actin-related protein 2/3 complex subunit 5"/>
    <property type="match status" value="1"/>
</dbReference>
<dbReference type="InterPro" id="IPR036743">
    <property type="entry name" value="ARPC5_sf"/>
</dbReference>
<dbReference type="PANTHER" id="PTHR12644">
    <property type="entry name" value="ARP2/3 COMPLEX 16 KD SUBUNIT P16-ARC"/>
    <property type="match status" value="1"/>
</dbReference>